<keyword evidence="1" id="KW-0175">Coiled coil</keyword>
<dbReference type="AlphaFoldDB" id="A0A812URX6"/>
<proteinExistence type="predicted"/>
<comment type="caution">
    <text evidence="3">The sequence shown here is derived from an EMBL/GenBank/DDBJ whole genome shotgun (WGS) entry which is preliminary data.</text>
</comment>
<sequence>MSSAAASDVTILSVKLATAQQRRTCKLRQGKDTAGSAAGTKQTVKQDTEVAFALKLRELAVQRLAFAEKQWQKAIEKGDLEGAKEWEKKVEKAEEKIKEAKAEVKEAKEEVKEDLTWNRQETGRKRECKAQQACAVKHEAEEAEEAGTISPSKRRRIGQSSESFGAAPAESRAAADASASTGSETAARGGPVLTRVRNIAWNRHTALWCVSWTEAGKNRQVRFPISKHLAEGLSEKKAVAAALEEAKAFREDLVRRGKLKHPKPLTSTVRGVRRTPTGSFLVQLRNPRTRKLQHGGSFETLAEAEAKARKLAKKLGLRKQLHGQVVPVELSDLPRFEPLGPEQGVAWQIRAQAWYARCLVKGKNRCKIFRPKDLSEKEVQKAWKKAVAWRKRQEKERERAKRSRKQY</sequence>
<protein>
    <recommendedName>
        <fullName evidence="5">AP2/ERF domain-containing protein</fullName>
    </recommendedName>
</protein>
<accession>A0A812URX6</accession>
<feature type="region of interest" description="Disordered" evidence="2">
    <location>
        <begin position="139"/>
        <end position="187"/>
    </location>
</feature>
<evidence type="ECO:0000256" key="2">
    <source>
        <dbReference type="SAM" id="MobiDB-lite"/>
    </source>
</evidence>
<feature type="compositionally biased region" description="Low complexity" evidence="2">
    <location>
        <begin position="165"/>
        <end position="187"/>
    </location>
</feature>
<evidence type="ECO:0008006" key="5">
    <source>
        <dbReference type="Google" id="ProtNLM"/>
    </source>
</evidence>
<feature type="coiled-coil region" evidence="1">
    <location>
        <begin position="83"/>
        <end position="114"/>
    </location>
</feature>
<evidence type="ECO:0000256" key="1">
    <source>
        <dbReference type="SAM" id="Coils"/>
    </source>
</evidence>
<name>A0A812URX6_9DINO</name>
<gene>
    <name evidence="3" type="ORF">SNAT2548_LOCUS33852</name>
</gene>
<evidence type="ECO:0000313" key="4">
    <source>
        <dbReference type="Proteomes" id="UP000604046"/>
    </source>
</evidence>
<keyword evidence="4" id="KW-1185">Reference proteome</keyword>
<reference evidence="3" key="1">
    <citation type="submission" date="2021-02" db="EMBL/GenBank/DDBJ databases">
        <authorList>
            <person name="Dougan E. K."/>
            <person name="Rhodes N."/>
            <person name="Thang M."/>
            <person name="Chan C."/>
        </authorList>
    </citation>
    <scope>NUCLEOTIDE SEQUENCE</scope>
</reference>
<dbReference type="Gene3D" id="1.20.5.2050">
    <property type="match status" value="2"/>
</dbReference>
<dbReference type="EMBL" id="CAJNDS010002780">
    <property type="protein sequence ID" value="CAE7594822.1"/>
    <property type="molecule type" value="Genomic_DNA"/>
</dbReference>
<evidence type="ECO:0000313" key="3">
    <source>
        <dbReference type="EMBL" id="CAE7594822.1"/>
    </source>
</evidence>
<dbReference type="Proteomes" id="UP000604046">
    <property type="component" value="Unassembled WGS sequence"/>
</dbReference>
<organism evidence="3 4">
    <name type="scientific">Symbiodinium natans</name>
    <dbReference type="NCBI Taxonomy" id="878477"/>
    <lineage>
        <taxon>Eukaryota</taxon>
        <taxon>Sar</taxon>
        <taxon>Alveolata</taxon>
        <taxon>Dinophyceae</taxon>
        <taxon>Suessiales</taxon>
        <taxon>Symbiodiniaceae</taxon>
        <taxon>Symbiodinium</taxon>
    </lineage>
</organism>